<keyword evidence="2" id="KW-1185">Reference proteome</keyword>
<dbReference type="AlphaFoldDB" id="A0A1T4XZJ4"/>
<sequence>MLYLFYLINIFKGVIIIYQLVKIENNNNIYKETFNNLDNKSRIRTITYTYKGNEDNLNDFLYKIIFDYAKENKIID</sequence>
<reference evidence="2" key="1">
    <citation type="submission" date="2017-02" db="EMBL/GenBank/DDBJ databases">
        <authorList>
            <person name="Varghese N."/>
            <person name="Submissions S."/>
        </authorList>
    </citation>
    <scope>NUCLEOTIDE SEQUENCE [LARGE SCALE GENOMIC DNA]</scope>
    <source>
        <strain evidence="2">USBA 833</strain>
    </source>
</reference>
<dbReference type="Proteomes" id="UP000190105">
    <property type="component" value="Unassembled WGS sequence"/>
</dbReference>
<gene>
    <name evidence="1" type="ORF">SAMN05443428_1168</name>
</gene>
<protein>
    <submittedName>
        <fullName evidence="1">Uncharacterized protein</fullName>
    </submittedName>
</protein>
<dbReference type="STRING" id="1147123.SAMN05443428_1168"/>
<proteinExistence type="predicted"/>
<accession>A0A1T4XZJ4</accession>
<dbReference type="EMBL" id="FUYH01000016">
    <property type="protein sequence ID" value="SKA94445.1"/>
    <property type="molecule type" value="Genomic_DNA"/>
</dbReference>
<evidence type="ECO:0000313" key="2">
    <source>
        <dbReference type="Proteomes" id="UP000190105"/>
    </source>
</evidence>
<name>A0A1T4XZJ4_9CLOT</name>
<organism evidence="1 2">
    <name type="scientific">Caloramator quimbayensis</name>
    <dbReference type="NCBI Taxonomy" id="1147123"/>
    <lineage>
        <taxon>Bacteria</taxon>
        <taxon>Bacillati</taxon>
        <taxon>Bacillota</taxon>
        <taxon>Clostridia</taxon>
        <taxon>Eubacteriales</taxon>
        <taxon>Clostridiaceae</taxon>
        <taxon>Caloramator</taxon>
    </lineage>
</organism>
<evidence type="ECO:0000313" key="1">
    <source>
        <dbReference type="EMBL" id="SKA94445.1"/>
    </source>
</evidence>